<dbReference type="InterPro" id="IPR003660">
    <property type="entry name" value="HAMP_dom"/>
</dbReference>
<comment type="caution">
    <text evidence="17">The sequence shown here is derived from an EMBL/GenBank/DDBJ whole genome shotgun (WGS) entry which is preliminary data.</text>
</comment>
<evidence type="ECO:0000259" key="16">
    <source>
        <dbReference type="PROSITE" id="PS50885"/>
    </source>
</evidence>
<keyword evidence="12" id="KW-0902">Two-component regulatory system</keyword>
<dbReference type="Pfam" id="PF02518">
    <property type="entry name" value="HATPase_c"/>
    <property type="match status" value="1"/>
</dbReference>
<dbReference type="PANTHER" id="PTHR43065">
    <property type="entry name" value="SENSOR HISTIDINE KINASE"/>
    <property type="match status" value="1"/>
</dbReference>
<keyword evidence="8" id="KW-0547">Nucleotide-binding</keyword>
<dbReference type="PRINTS" id="PR00344">
    <property type="entry name" value="BCTRLSENSOR"/>
</dbReference>
<dbReference type="Pfam" id="PF00672">
    <property type="entry name" value="HAMP"/>
    <property type="match status" value="1"/>
</dbReference>
<dbReference type="Pfam" id="PF17202">
    <property type="entry name" value="sCache_3_3"/>
    <property type="match status" value="1"/>
</dbReference>
<evidence type="ECO:0000256" key="12">
    <source>
        <dbReference type="ARBA" id="ARBA00023012"/>
    </source>
</evidence>
<comment type="catalytic activity">
    <reaction evidence="1">
        <text>ATP + protein L-histidine = ADP + protein N-phospho-L-histidine.</text>
        <dbReference type="EC" id="2.7.13.3"/>
    </reaction>
</comment>
<dbReference type="SUPFAM" id="SSF55874">
    <property type="entry name" value="ATPase domain of HSP90 chaperone/DNA topoisomerase II/histidine kinase"/>
    <property type="match status" value="1"/>
</dbReference>
<keyword evidence="4" id="KW-1003">Cell membrane</keyword>
<dbReference type="Gene3D" id="3.30.450.20">
    <property type="entry name" value="PAS domain"/>
    <property type="match status" value="1"/>
</dbReference>
<feature type="domain" description="HAMP" evidence="16">
    <location>
        <begin position="351"/>
        <end position="403"/>
    </location>
</feature>
<dbReference type="GO" id="GO:0005886">
    <property type="term" value="C:plasma membrane"/>
    <property type="evidence" value="ECO:0007669"/>
    <property type="project" value="UniProtKB-SubCell"/>
</dbReference>
<proteinExistence type="predicted"/>
<comment type="subcellular location">
    <subcellularLocation>
        <location evidence="2">Cell membrane</location>
        <topology evidence="2">Multi-pass membrane protein</topology>
    </subcellularLocation>
</comment>
<dbReference type="InterPro" id="IPR033463">
    <property type="entry name" value="sCache_3"/>
</dbReference>
<evidence type="ECO:0000256" key="2">
    <source>
        <dbReference type="ARBA" id="ARBA00004651"/>
    </source>
</evidence>
<dbReference type="InterPro" id="IPR004358">
    <property type="entry name" value="Sig_transdc_His_kin-like_C"/>
</dbReference>
<keyword evidence="13 14" id="KW-0472">Membrane</keyword>
<keyword evidence="5" id="KW-0597">Phosphoprotein</keyword>
<evidence type="ECO:0000256" key="3">
    <source>
        <dbReference type="ARBA" id="ARBA00012438"/>
    </source>
</evidence>
<evidence type="ECO:0000256" key="4">
    <source>
        <dbReference type="ARBA" id="ARBA00022475"/>
    </source>
</evidence>
<evidence type="ECO:0000256" key="5">
    <source>
        <dbReference type="ARBA" id="ARBA00022553"/>
    </source>
</evidence>
<dbReference type="Gene3D" id="1.10.287.130">
    <property type="match status" value="1"/>
</dbReference>
<dbReference type="InterPro" id="IPR003661">
    <property type="entry name" value="HisK_dim/P_dom"/>
</dbReference>
<keyword evidence="6" id="KW-0808">Transferase</keyword>
<dbReference type="GO" id="GO:0000155">
    <property type="term" value="F:phosphorelay sensor kinase activity"/>
    <property type="evidence" value="ECO:0007669"/>
    <property type="project" value="InterPro"/>
</dbReference>
<dbReference type="SMART" id="SM00388">
    <property type="entry name" value="HisKA"/>
    <property type="match status" value="1"/>
</dbReference>
<sequence length="664" mass="74869">MKLRPLSLRTKLILSFLGVIVLGAILTMIFGSRLVRNTIIDEAQRKVKHDLSSAWMVFDNKLNHIRDIVSFNAERESIKDAIINKDNDILLRYLNRVRSQRGLDILTLTDSLGKVIVRTRNPEIVGDDQSQDEITKMALTIGDYAAPQIVSCEELLKEGKDLADRAYMEFVPTPKAAPRPEDREINGMMLKAASSVVDEQGRILGVLYGGILINRTFDIVDSVKELVFKDETYMGREVGTATIFQHDLRISTNVRNEKGDRAIGTRVSKEVNTAVLERGEPWIDRAFVVNDWYITAYEPIRNINDEIIGILYVGMLERPYIDTTNRVIFGFSIIAILCVIVLLVILVFSTTRITNPLHKMVLATQKIAKGDLTHKLNVQSRDEIGALAQSFDRMTEELRVANLKLIEWGKTLEKKVEERTEEIRKMQAHLVEQEKLASLGKLAAGIAHEINNPLGGILIYSHLLLEDTKKKSPQYDNLKKIVKETSRCKDIVKGLLQFARPKDPEMIKTDINEILENSLSIMERQVLFQNINLERKYSTDLPKIVADSAQLQQVFMNIILNAAEAMDGNGTLTIKTCLQGDGEHISIEFTDTGHGIKEEDKMRLFEPFFTTKEVGKGTGLGLAISYSIIQKHEGTIKVTSQEEKGSTFTVILPVKKEIDHDENG</sequence>
<protein>
    <recommendedName>
        <fullName evidence="3">histidine kinase</fullName>
        <ecNumber evidence="3">2.7.13.3</ecNumber>
    </recommendedName>
</protein>
<dbReference type="EC" id="2.7.13.3" evidence="3"/>
<dbReference type="PROSITE" id="PS50885">
    <property type="entry name" value="HAMP"/>
    <property type="match status" value="1"/>
</dbReference>
<evidence type="ECO:0000256" key="8">
    <source>
        <dbReference type="ARBA" id="ARBA00022741"/>
    </source>
</evidence>
<evidence type="ECO:0000256" key="13">
    <source>
        <dbReference type="ARBA" id="ARBA00023136"/>
    </source>
</evidence>
<dbReference type="GO" id="GO:0005524">
    <property type="term" value="F:ATP binding"/>
    <property type="evidence" value="ECO:0007669"/>
    <property type="project" value="UniProtKB-KW"/>
</dbReference>
<dbReference type="Proteomes" id="UP000051861">
    <property type="component" value="Unassembled WGS sequence"/>
</dbReference>
<dbReference type="SUPFAM" id="SSF47384">
    <property type="entry name" value="Homodimeric domain of signal transducing histidine kinase"/>
    <property type="match status" value="1"/>
</dbReference>
<dbReference type="PROSITE" id="PS50109">
    <property type="entry name" value="HIS_KIN"/>
    <property type="match status" value="1"/>
</dbReference>
<dbReference type="CDD" id="cd00082">
    <property type="entry name" value="HisKA"/>
    <property type="match status" value="1"/>
</dbReference>
<organism evidence="17 18">
    <name type="scientific">candidate division WOR-1 bacterium DG_54_3</name>
    <dbReference type="NCBI Taxonomy" id="1703775"/>
    <lineage>
        <taxon>Bacteria</taxon>
        <taxon>Bacillati</taxon>
        <taxon>Saganbacteria</taxon>
    </lineage>
</organism>
<dbReference type="SMART" id="SM00304">
    <property type="entry name" value="HAMP"/>
    <property type="match status" value="1"/>
</dbReference>
<evidence type="ECO:0000256" key="10">
    <source>
        <dbReference type="ARBA" id="ARBA00022840"/>
    </source>
</evidence>
<accession>A0A0S7Y5I2</accession>
<dbReference type="AlphaFoldDB" id="A0A0S7Y5I2"/>
<feature type="transmembrane region" description="Helical" evidence="14">
    <location>
        <begin position="327"/>
        <end position="350"/>
    </location>
</feature>
<evidence type="ECO:0000256" key="6">
    <source>
        <dbReference type="ARBA" id="ARBA00022679"/>
    </source>
</evidence>
<keyword evidence="9" id="KW-0418">Kinase</keyword>
<dbReference type="SUPFAM" id="SSF158472">
    <property type="entry name" value="HAMP domain-like"/>
    <property type="match status" value="1"/>
</dbReference>
<evidence type="ECO:0000256" key="1">
    <source>
        <dbReference type="ARBA" id="ARBA00000085"/>
    </source>
</evidence>
<evidence type="ECO:0000256" key="7">
    <source>
        <dbReference type="ARBA" id="ARBA00022692"/>
    </source>
</evidence>
<keyword evidence="10" id="KW-0067">ATP-binding</keyword>
<dbReference type="Gene3D" id="3.30.565.10">
    <property type="entry name" value="Histidine kinase-like ATPase, C-terminal domain"/>
    <property type="match status" value="1"/>
</dbReference>
<dbReference type="InterPro" id="IPR036097">
    <property type="entry name" value="HisK_dim/P_sf"/>
</dbReference>
<dbReference type="SUPFAM" id="SSF103190">
    <property type="entry name" value="Sensory domain-like"/>
    <property type="match status" value="1"/>
</dbReference>
<name>A0A0S7Y5I2_UNCSA</name>
<dbReference type="InterPro" id="IPR003594">
    <property type="entry name" value="HATPase_dom"/>
</dbReference>
<evidence type="ECO:0000256" key="9">
    <source>
        <dbReference type="ARBA" id="ARBA00022777"/>
    </source>
</evidence>
<evidence type="ECO:0000313" key="18">
    <source>
        <dbReference type="Proteomes" id="UP000051861"/>
    </source>
</evidence>
<gene>
    <name evidence="17" type="ORF">AMJ44_01315</name>
</gene>
<dbReference type="InterPro" id="IPR036890">
    <property type="entry name" value="HATPase_C_sf"/>
</dbReference>
<dbReference type="InterPro" id="IPR005467">
    <property type="entry name" value="His_kinase_dom"/>
</dbReference>
<feature type="transmembrane region" description="Helical" evidence="14">
    <location>
        <begin position="12"/>
        <end position="31"/>
    </location>
</feature>
<dbReference type="PATRIC" id="fig|1703775.3.peg.734"/>
<evidence type="ECO:0000256" key="11">
    <source>
        <dbReference type="ARBA" id="ARBA00022989"/>
    </source>
</evidence>
<keyword evidence="7 14" id="KW-0812">Transmembrane</keyword>
<dbReference type="EMBL" id="LIZX01000010">
    <property type="protein sequence ID" value="KPJ69952.1"/>
    <property type="molecule type" value="Genomic_DNA"/>
</dbReference>
<evidence type="ECO:0000256" key="14">
    <source>
        <dbReference type="SAM" id="Phobius"/>
    </source>
</evidence>
<dbReference type="PANTHER" id="PTHR43065:SF46">
    <property type="entry name" value="C4-DICARBOXYLATE TRANSPORT SENSOR PROTEIN DCTB"/>
    <property type="match status" value="1"/>
</dbReference>
<dbReference type="SMART" id="SM00387">
    <property type="entry name" value="HATPase_c"/>
    <property type="match status" value="1"/>
</dbReference>
<reference evidence="17 18" key="1">
    <citation type="journal article" date="2015" name="Microbiome">
        <title>Genomic resolution of linkages in carbon, nitrogen, and sulfur cycling among widespread estuary sediment bacteria.</title>
        <authorList>
            <person name="Baker B.J."/>
            <person name="Lazar C.S."/>
            <person name="Teske A.P."/>
            <person name="Dick G.J."/>
        </authorList>
    </citation>
    <scope>NUCLEOTIDE SEQUENCE [LARGE SCALE GENOMIC DNA]</scope>
    <source>
        <strain evidence="17">DG_54_3</strain>
    </source>
</reference>
<dbReference type="Gene3D" id="6.10.340.10">
    <property type="match status" value="1"/>
</dbReference>
<evidence type="ECO:0000313" key="17">
    <source>
        <dbReference type="EMBL" id="KPJ69952.1"/>
    </source>
</evidence>
<keyword evidence="11 14" id="KW-1133">Transmembrane helix</keyword>
<dbReference type="InterPro" id="IPR029151">
    <property type="entry name" value="Sensor-like_sf"/>
</dbReference>
<dbReference type="CDD" id="cd06225">
    <property type="entry name" value="HAMP"/>
    <property type="match status" value="1"/>
</dbReference>
<feature type="domain" description="Histidine kinase" evidence="15">
    <location>
        <begin position="445"/>
        <end position="656"/>
    </location>
</feature>
<dbReference type="Pfam" id="PF00512">
    <property type="entry name" value="HisKA"/>
    <property type="match status" value="1"/>
</dbReference>
<evidence type="ECO:0000259" key="15">
    <source>
        <dbReference type="PROSITE" id="PS50109"/>
    </source>
</evidence>